<accession>A0A1G2KR90</accession>
<evidence type="ECO:0000313" key="3">
    <source>
        <dbReference type="Proteomes" id="UP000178710"/>
    </source>
</evidence>
<sequence>MQIAHIGTNTYVIIWSRGEEVLASLREFLASKNIRAGHFTGLGAAESLEFGFYNLETKEYERRRTNYDVEILSLTGNVAMMDGNYVVHMHGVFGKRDFSAFGGHVFSIQVSGSCELHLTVLDSLMDRAYDETTGLNLLCGMR</sequence>
<evidence type="ECO:0000259" key="1">
    <source>
        <dbReference type="PROSITE" id="PS51742"/>
    </source>
</evidence>
<dbReference type="InterPro" id="IPR025707">
    <property type="entry name" value="DNA_bp_PD1"/>
</dbReference>
<dbReference type="PIRSF" id="PIRSF016702">
    <property type="entry name" value="DNA_bp_PD1"/>
    <property type="match status" value="1"/>
</dbReference>
<dbReference type="AlphaFoldDB" id="A0A1G2KR90"/>
<comment type="caution">
    <text evidence="2">The sequence shown here is derived from an EMBL/GenBank/DDBJ whole genome shotgun (WGS) entry which is preliminary data.</text>
</comment>
<evidence type="ECO:0000313" key="2">
    <source>
        <dbReference type="EMBL" id="OHA01946.1"/>
    </source>
</evidence>
<dbReference type="EMBL" id="MHQK01000015">
    <property type="protein sequence ID" value="OHA01946.1"/>
    <property type="molecule type" value="Genomic_DNA"/>
</dbReference>
<organism evidence="2 3">
    <name type="scientific">Candidatus Sungbacteria bacterium RIFCSPHIGHO2_02_FULL_49_20</name>
    <dbReference type="NCBI Taxonomy" id="1802272"/>
    <lineage>
        <taxon>Bacteria</taxon>
        <taxon>Candidatus Sungiibacteriota</taxon>
    </lineage>
</organism>
<dbReference type="Proteomes" id="UP000178710">
    <property type="component" value="Unassembled WGS sequence"/>
</dbReference>
<dbReference type="Gene3D" id="3.30.1330.80">
    <property type="entry name" value="Hypothetical protein, similar to alpha- acetolactate decarboxylase, domain 2"/>
    <property type="match status" value="1"/>
</dbReference>
<dbReference type="PROSITE" id="PS51742">
    <property type="entry name" value="PPC"/>
    <property type="match status" value="1"/>
</dbReference>
<dbReference type="Pfam" id="PF03479">
    <property type="entry name" value="PCC"/>
    <property type="match status" value="1"/>
</dbReference>
<dbReference type="PANTHER" id="PTHR34988:SF1">
    <property type="entry name" value="DNA-BINDING PROTEIN"/>
    <property type="match status" value="1"/>
</dbReference>
<reference evidence="2 3" key="1">
    <citation type="journal article" date="2016" name="Nat. Commun.">
        <title>Thousands of microbial genomes shed light on interconnected biogeochemical processes in an aquifer system.</title>
        <authorList>
            <person name="Anantharaman K."/>
            <person name="Brown C.T."/>
            <person name="Hug L.A."/>
            <person name="Sharon I."/>
            <person name="Castelle C.J."/>
            <person name="Probst A.J."/>
            <person name="Thomas B.C."/>
            <person name="Singh A."/>
            <person name="Wilkins M.J."/>
            <person name="Karaoz U."/>
            <person name="Brodie E.L."/>
            <person name="Williams K.H."/>
            <person name="Hubbard S.S."/>
            <person name="Banfield J.F."/>
        </authorList>
    </citation>
    <scope>NUCLEOTIDE SEQUENCE [LARGE SCALE GENOMIC DNA]</scope>
</reference>
<dbReference type="SUPFAM" id="SSF117856">
    <property type="entry name" value="AF0104/ALDC/Ptd012-like"/>
    <property type="match status" value="1"/>
</dbReference>
<dbReference type="CDD" id="cd11378">
    <property type="entry name" value="DUF296"/>
    <property type="match status" value="1"/>
</dbReference>
<gene>
    <name evidence="2" type="ORF">A3C12_01080</name>
</gene>
<dbReference type="InterPro" id="IPR005175">
    <property type="entry name" value="PPC_dom"/>
</dbReference>
<name>A0A1G2KR90_9BACT</name>
<feature type="domain" description="PPC" evidence="1">
    <location>
        <begin position="4"/>
        <end position="141"/>
    </location>
</feature>
<dbReference type="PANTHER" id="PTHR34988">
    <property type="entry name" value="PROTEIN, PUTATIVE-RELATED"/>
    <property type="match status" value="1"/>
</dbReference>
<proteinExistence type="predicted"/>
<protein>
    <recommendedName>
        <fullName evidence="1">PPC domain-containing protein</fullName>
    </recommendedName>
</protein>